<feature type="region of interest" description="Disordered" evidence="1">
    <location>
        <begin position="109"/>
        <end position="139"/>
    </location>
</feature>
<accession>A0A9J6GC58</accession>
<protein>
    <submittedName>
        <fullName evidence="2">Uncharacterized protein</fullName>
    </submittedName>
</protein>
<evidence type="ECO:0000313" key="2">
    <source>
        <dbReference type="EMBL" id="KAH9372361.1"/>
    </source>
</evidence>
<dbReference type="AlphaFoldDB" id="A0A9J6GC58"/>
<reference evidence="2 3" key="1">
    <citation type="journal article" date="2020" name="Cell">
        <title>Large-Scale Comparative Analyses of Tick Genomes Elucidate Their Genetic Diversity and Vector Capacities.</title>
        <authorList>
            <consortium name="Tick Genome and Microbiome Consortium (TIGMIC)"/>
            <person name="Jia N."/>
            <person name="Wang J."/>
            <person name="Shi W."/>
            <person name="Du L."/>
            <person name="Sun Y."/>
            <person name="Zhan W."/>
            <person name="Jiang J.F."/>
            <person name="Wang Q."/>
            <person name="Zhang B."/>
            <person name="Ji P."/>
            <person name="Bell-Sakyi L."/>
            <person name="Cui X.M."/>
            <person name="Yuan T.T."/>
            <person name="Jiang B.G."/>
            <person name="Yang W.F."/>
            <person name="Lam T.T."/>
            <person name="Chang Q.C."/>
            <person name="Ding S.J."/>
            <person name="Wang X.J."/>
            <person name="Zhu J.G."/>
            <person name="Ruan X.D."/>
            <person name="Zhao L."/>
            <person name="Wei J.T."/>
            <person name="Ye R.Z."/>
            <person name="Que T.C."/>
            <person name="Du C.H."/>
            <person name="Zhou Y.H."/>
            <person name="Cheng J.X."/>
            <person name="Dai P.F."/>
            <person name="Guo W.B."/>
            <person name="Han X.H."/>
            <person name="Huang E.J."/>
            <person name="Li L.F."/>
            <person name="Wei W."/>
            <person name="Gao Y.C."/>
            <person name="Liu J.Z."/>
            <person name="Shao H.Z."/>
            <person name="Wang X."/>
            <person name="Wang C.C."/>
            <person name="Yang T.C."/>
            <person name="Huo Q.B."/>
            <person name="Li W."/>
            <person name="Chen H.Y."/>
            <person name="Chen S.E."/>
            <person name="Zhou L.G."/>
            <person name="Ni X.B."/>
            <person name="Tian J.H."/>
            <person name="Sheng Y."/>
            <person name="Liu T."/>
            <person name="Pan Y.S."/>
            <person name="Xia L.Y."/>
            <person name="Li J."/>
            <person name="Zhao F."/>
            <person name="Cao W.C."/>
        </authorList>
    </citation>
    <scope>NUCLEOTIDE SEQUENCE [LARGE SCALE GENOMIC DNA]</scope>
    <source>
        <strain evidence="2">HaeL-2018</strain>
    </source>
</reference>
<feature type="compositionally biased region" description="Basic residues" evidence="1">
    <location>
        <begin position="122"/>
        <end position="133"/>
    </location>
</feature>
<organism evidence="2 3">
    <name type="scientific">Haemaphysalis longicornis</name>
    <name type="common">Bush tick</name>
    <dbReference type="NCBI Taxonomy" id="44386"/>
    <lineage>
        <taxon>Eukaryota</taxon>
        <taxon>Metazoa</taxon>
        <taxon>Ecdysozoa</taxon>
        <taxon>Arthropoda</taxon>
        <taxon>Chelicerata</taxon>
        <taxon>Arachnida</taxon>
        <taxon>Acari</taxon>
        <taxon>Parasitiformes</taxon>
        <taxon>Ixodida</taxon>
        <taxon>Ixodoidea</taxon>
        <taxon>Ixodidae</taxon>
        <taxon>Haemaphysalinae</taxon>
        <taxon>Haemaphysalis</taxon>
    </lineage>
</organism>
<comment type="caution">
    <text evidence="2">The sequence shown here is derived from an EMBL/GenBank/DDBJ whole genome shotgun (WGS) entry which is preliminary data.</text>
</comment>
<feature type="compositionally biased region" description="Low complexity" evidence="1">
    <location>
        <begin position="1"/>
        <end position="10"/>
    </location>
</feature>
<feature type="region of interest" description="Disordered" evidence="1">
    <location>
        <begin position="1"/>
        <end position="34"/>
    </location>
</feature>
<dbReference type="VEuPathDB" id="VectorBase:HLOH_052740"/>
<evidence type="ECO:0000313" key="3">
    <source>
        <dbReference type="Proteomes" id="UP000821853"/>
    </source>
</evidence>
<feature type="compositionally biased region" description="Pro residues" evidence="1">
    <location>
        <begin position="11"/>
        <end position="24"/>
    </location>
</feature>
<feature type="region of interest" description="Disordered" evidence="1">
    <location>
        <begin position="48"/>
        <end position="97"/>
    </location>
</feature>
<name>A0A9J6GC58_HAELO</name>
<sequence>MLPATGAALGLPPPTSVPGKPPDAPPDRVTAPRIPGIIAAPQLIVPSGPLPVALSPCGNDQDTSGTSLPPGQVSPVEPSDLPLPDDMDGMSETSNSVSETVVYANEAMASTEKSDLPQHVLPPKRRRDSKRSYRPLDISTVPSPLRHGVVVVIKPDDTSKIITRFNPLVIKGGTRIFGSRWCTASTTKS</sequence>
<proteinExistence type="predicted"/>
<feature type="compositionally biased region" description="Polar residues" evidence="1">
    <location>
        <begin position="58"/>
        <end position="69"/>
    </location>
</feature>
<evidence type="ECO:0000256" key="1">
    <source>
        <dbReference type="SAM" id="MobiDB-lite"/>
    </source>
</evidence>
<dbReference type="Proteomes" id="UP000821853">
    <property type="component" value="Chromosome 4"/>
</dbReference>
<keyword evidence="3" id="KW-1185">Reference proteome</keyword>
<gene>
    <name evidence="2" type="ORF">HPB48_021536</name>
</gene>
<dbReference type="EMBL" id="JABSTR010000006">
    <property type="protein sequence ID" value="KAH9372361.1"/>
    <property type="molecule type" value="Genomic_DNA"/>
</dbReference>